<evidence type="ECO:0000313" key="2">
    <source>
        <dbReference type="EMBL" id="KUJ16654.1"/>
    </source>
</evidence>
<protein>
    <recommendedName>
        <fullName evidence="1">DUF7708 domain-containing protein</fullName>
    </recommendedName>
</protein>
<gene>
    <name evidence="2" type="ORF">LY89DRAFT_734748</name>
</gene>
<evidence type="ECO:0000259" key="1">
    <source>
        <dbReference type="Pfam" id="PF24809"/>
    </source>
</evidence>
<sequence length="246" mass="27864">MAQETFLIAKSVLRKFKDPPETRRLEFISPTTLEACSRAARNLQHLEMTSEESEILDQSQNIEMVREFIAQYVAEVDKRRQYSKTWGKVYAFSQFAGPVLDVFKQANFSPECSVALGLISLLLIQPLNNKSDIEERLEKEIMQLKDIISQVEFSKSNIRTAEIDAEVQGLCGAIIDFLVHALQYQKKWGIAKVLSGILADFAKRFESFVTKIKSHATKIGVLAQRGYTTILLNSKDILDTTAQGKR</sequence>
<name>A0A194X957_MOLSC</name>
<keyword evidence="3" id="KW-1185">Reference proteome</keyword>
<dbReference type="InterPro" id="IPR056125">
    <property type="entry name" value="DUF7708"/>
</dbReference>
<dbReference type="Proteomes" id="UP000070700">
    <property type="component" value="Unassembled WGS sequence"/>
</dbReference>
<accession>A0A194X957</accession>
<proteinExistence type="predicted"/>
<dbReference type="Pfam" id="PF24809">
    <property type="entry name" value="DUF7708"/>
    <property type="match status" value="1"/>
</dbReference>
<organism evidence="2 3">
    <name type="scientific">Mollisia scopiformis</name>
    <name type="common">Conifer needle endophyte fungus</name>
    <name type="synonym">Phialocephala scopiformis</name>
    <dbReference type="NCBI Taxonomy" id="149040"/>
    <lineage>
        <taxon>Eukaryota</taxon>
        <taxon>Fungi</taxon>
        <taxon>Dikarya</taxon>
        <taxon>Ascomycota</taxon>
        <taxon>Pezizomycotina</taxon>
        <taxon>Leotiomycetes</taxon>
        <taxon>Helotiales</taxon>
        <taxon>Mollisiaceae</taxon>
        <taxon>Mollisia</taxon>
    </lineage>
</organism>
<dbReference type="AlphaFoldDB" id="A0A194X957"/>
<dbReference type="EMBL" id="KQ947416">
    <property type="protein sequence ID" value="KUJ16654.1"/>
    <property type="molecule type" value="Genomic_DNA"/>
</dbReference>
<dbReference type="GeneID" id="28829666"/>
<dbReference type="RefSeq" id="XP_018071009.1">
    <property type="nucleotide sequence ID" value="XM_018219940.1"/>
</dbReference>
<evidence type="ECO:0000313" key="3">
    <source>
        <dbReference type="Proteomes" id="UP000070700"/>
    </source>
</evidence>
<dbReference type="InParanoid" id="A0A194X957"/>
<reference evidence="2 3" key="1">
    <citation type="submission" date="2015-10" db="EMBL/GenBank/DDBJ databases">
        <title>Full genome of DAOMC 229536 Phialocephala scopiformis, a fungal endophyte of spruce producing the potent anti-insectan compound rugulosin.</title>
        <authorList>
            <consortium name="DOE Joint Genome Institute"/>
            <person name="Walker A.K."/>
            <person name="Frasz S.L."/>
            <person name="Seifert K.A."/>
            <person name="Miller J.D."/>
            <person name="Mondo S.J."/>
            <person name="Labutti K."/>
            <person name="Lipzen A."/>
            <person name="Dockter R."/>
            <person name="Kennedy M."/>
            <person name="Grigoriev I.V."/>
            <person name="Spatafora J.W."/>
        </authorList>
    </citation>
    <scope>NUCLEOTIDE SEQUENCE [LARGE SCALE GENOMIC DNA]</scope>
    <source>
        <strain evidence="2 3">CBS 120377</strain>
    </source>
</reference>
<dbReference type="KEGG" id="psco:LY89DRAFT_734748"/>
<feature type="domain" description="DUF7708" evidence="1">
    <location>
        <begin position="95"/>
        <end position="225"/>
    </location>
</feature>